<dbReference type="NCBIfam" id="NF047527">
    <property type="entry name" value="LIC_12337_fam"/>
    <property type="match status" value="1"/>
</dbReference>
<evidence type="ECO:0000313" key="2">
    <source>
        <dbReference type="EMBL" id="TGN08488.1"/>
    </source>
</evidence>
<dbReference type="AlphaFoldDB" id="A0A4V3JWV7"/>
<evidence type="ECO:0000256" key="1">
    <source>
        <dbReference type="SAM" id="SignalP"/>
    </source>
</evidence>
<keyword evidence="1" id="KW-0732">Signal</keyword>
<dbReference type="EMBL" id="RQHV01000061">
    <property type="protein sequence ID" value="TGN08488.1"/>
    <property type="molecule type" value="Genomic_DNA"/>
</dbReference>
<evidence type="ECO:0000313" key="3">
    <source>
        <dbReference type="Proteomes" id="UP000298264"/>
    </source>
</evidence>
<dbReference type="Proteomes" id="UP000298264">
    <property type="component" value="Unassembled WGS sequence"/>
</dbReference>
<feature type="chain" id="PRO_5020601881" evidence="1">
    <location>
        <begin position="24"/>
        <end position="375"/>
    </location>
</feature>
<proteinExistence type="predicted"/>
<gene>
    <name evidence="2" type="ORF">EHS11_16470</name>
</gene>
<sequence>MKKVLYVLFFLLTSLHISDFSKATDKQTFRWEEVNLTDIIRMELGNTPLYAASDSWGFVRGSATWARGNSNLLDQVVAGIKNQGLLNTTGTFTSAVTVTGMGAAVLRLKLKVDSAAITSTAYTGTKIFSNTFEIFKSGSSVPSLQLFFDSAETLEGNDGALMYYKLSEIDPVKFGTAPNAMVESYSFVKSGVKKQTYTWAGGPKNNSWPSDNGRVTLDEITSLGQLCFRSVVRMDLDALLAINPSNATAINFLKTQCGSSAVYYNLAYMQNFASPFYTTAKMGITANAQAGNDTICNLTGSSLTYGLFDENGFVSDKTSVNQVPSGYPSPNLGTWNVDSAFLRTGTGYTSEAHDNTSSSYIDSLSTTEASKLSFK</sequence>
<dbReference type="OrthoDB" id="339157at2"/>
<dbReference type="RefSeq" id="WP_135765440.1">
    <property type="nucleotide sequence ID" value="NZ_RQHV01000061.1"/>
</dbReference>
<protein>
    <submittedName>
        <fullName evidence="2">Uncharacterized protein</fullName>
    </submittedName>
</protein>
<keyword evidence="3" id="KW-1185">Reference proteome</keyword>
<organism evidence="2 3">
    <name type="scientific">Leptospira ilyithenensis</name>
    <dbReference type="NCBI Taxonomy" id="2484901"/>
    <lineage>
        <taxon>Bacteria</taxon>
        <taxon>Pseudomonadati</taxon>
        <taxon>Spirochaetota</taxon>
        <taxon>Spirochaetia</taxon>
        <taxon>Leptospirales</taxon>
        <taxon>Leptospiraceae</taxon>
        <taxon>Leptospira</taxon>
    </lineage>
</organism>
<comment type="caution">
    <text evidence="2">The sequence shown here is derived from an EMBL/GenBank/DDBJ whole genome shotgun (WGS) entry which is preliminary data.</text>
</comment>
<reference evidence="2" key="1">
    <citation type="journal article" date="2019" name="PLoS Negl. Trop. Dis.">
        <title>Revisiting the worldwide diversity of Leptospira species in the environment.</title>
        <authorList>
            <person name="Vincent A.T."/>
            <person name="Schiettekatte O."/>
            <person name="Bourhy P."/>
            <person name="Veyrier F.J."/>
            <person name="Picardeau M."/>
        </authorList>
    </citation>
    <scope>NUCLEOTIDE SEQUENCE [LARGE SCALE GENOMIC DNA]</scope>
    <source>
        <strain evidence="2">201400974</strain>
    </source>
</reference>
<feature type="signal peptide" evidence="1">
    <location>
        <begin position="1"/>
        <end position="23"/>
    </location>
</feature>
<name>A0A4V3JWV7_9LEPT</name>
<accession>A0A4V3JWV7</accession>